<accession>A0ABT1FSR0</accession>
<organism evidence="2 3">
    <name type="scientific">Runella salmonicolor</name>
    <dbReference type="NCBI Taxonomy" id="2950278"/>
    <lineage>
        <taxon>Bacteria</taxon>
        <taxon>Pseudomonadati</taxon>
        <taxon>Bacteroidota</taxon>
        <taxon>Cytophagia</taxon>
        <taxon>Cytophagales</taxon>
        <taxon>Spirosomataceae</taxon>
        <taxon>Runella</taxon>
    </lineage>
</organism>
<sequence length="101" mass="11208">MKKIHYIVGCCILIGAALSISLALRSCKLNEYEKIQNDIKANEADIDSLQVVREANNNTAIPFSDNKRDSVLQSVNAKNGFNLRHNRGNAGGDRQRPKNPE</sequence>
<evidence type="ECO:0000256" key="1">
    <source>
        <dbReference type="SAM" id="MobiDB-lite"/>
    </source>
</evidence>
<protein>
    <submittedName>
        <fullName evidence="2">Uncharacterized protein</fullName>
    </submittedName>
</protein>
<comment type="caution">
    <text evidence="2">The sequence shown here is derived from an EMBL/GenBank/DDBJ whole genome shotgun (WGS) entry which is preliminary data.</text>
</comment>
<evidence type="ECO:0000313" key="2">
    <source>
        <dbReference type="EMBL" id="MCP1384795.1"/>
    </source>
</evidence>
<name>A0ABT1FSR0_9BACT</name>
<gene>
    <name evidence="2" type="ORF">NCI00_20335</name>
</gene>
<dbReference type="RefSeq" id="WP_253530646.1">
    <property type="nucleotide sequence ID" value="NZ_JAMZEL010000009.1"/>
</dbReference>
<evidence type="ECO:0000313" key="3">
    <source>
        <dbReference type="Proteomes" id="UP001204772"/>
    </source>
</evidence>
<proteinExistence type="predicted"/>
<dbReference type="Proteomes" id="UP001204772">
    <property type="component" value="Unassembled WGS sequence"/>
</dbReference>
<reference evidence="2 3" key="1">
    <citation type="submission" date="2022-06" db="EMBL/GenBank/DDBJ databases">
        <title>Runella sp. S5 genome sequencing.</title>
        <authorList>
            <person name="Park S."/>
        </authorList>
    </citation>
    <scope>NUCLEOTIDE SEQUENCE [LARGE SCALE GENOMIC DNA]</scope>
    <source>
        <strain evidence="2 3">S5</strain>
    </source>
</reference>
<keyword evidence="3" id="KW-1185">Reference proteome</keyword>
<dbReference type="EMBL" id="JAMZEL010000009">
    <property type="protein sequence ID" value="MCP1384795.1"/>
    <property type="molecule type" value="Genomic_DNA"/>
</dbReference>
<feature type="region of interest" description="Disordered" evidence="1">
    <location>
        <begin position="81"/>
        <end position="101"/>
    </location>
</feature>